<dbReference type="EMBL" id="REGN01003294">
    <property type="protein sequence ID" value="RNA23394.1"/>
    <property type="molecule type" value="Genomic_DNA"/>
</dbReference>
<name>A0A3M7RIV8_BRAPC</name>
<evidence type="ECO:0000313" key="1">
    <source>
        <dbReference type="EMBL" id="RNA23394.1"/>
    </source>
</evidence>
<organism evidence="1 2">
    <name type="scientific">Brachionus plicatilis</name>
    <name type="common">Marine rotifer</name>
    <name type="synonym">Brachionus muelleri</name>
    <dbReference type="NCBI Taxonomy" id="10195"/>
    <lineage>
        <taxon>Eukaryota</taxon>
        <taxon>Metazoa</taxon>
        <taxon>Spiralia</taxon>
        <taxon>Gnathifera</taxon>
        <taxon>Rotifera</taxon>
        <taxon>Eurotatoria</taxon>
        <taxon>Monogononta</taxon>
        <taxon>Pseudotrocha</taxon>
        <taxon>Ploima</taxon>
        <taxon>Brachionidae</taxon>
        <taxon>Brachionus</taxon>
    </lineage>
</organism>
<dbReference type="Proteomes" id="UP000276133">
    <property type="component" value="Unassembled WGS sequence"/>
</dbReference>
<gene>
    <name evidence="1" type="ORF">BpHYR1_053290</name>
</gene>
<dbReference type="AlphaFoldDB" id="A0A3M7RIV8"/>
<reference evidence="1 2" key="1">
    <citation type="journal article" date="2018" name="Sci. Rep.">
        <title>Genomic signatures of local adaptation to the degree of environmental predictability in rotifers.</title>
        <authorList>
            <person name="Franch-Gras L."/>
            <person name="Hahn C."/>
            <person name="Garcia-Roger E.M."/>
            <person name="Carmona M.J."/>
            <person name="Serra M."/>
            <person name="Gomez A."/>
        </authorList>
    </citation>
    <scope>NUCLEOTIDE SEQUENCE [LARGE SCALE GENOMIC DNA]</scope>
    <source>
        <strain evidence="1">HYR1</strain>
    </source>
</reference>
<accession>A0A3M7RIV8</accession>
<sequence length="148" mass="17936">MRSRNKLIVAIYDKHGLKLKIIKYFNIFVRINVDFTTRHMMLNNEIRFWIEKIQDNENLIRTEKTLDKAEITQLSNLNQKIVNKLIELVQFIEKELNNLNDLNKIDDSNLKDKKKQKNSIIAKQNDHHYFDNDETTWNIRDFEFKRAK</sequence>
<keyword evidence="2" id="KW-1185">Reference proteome</keyword>
<protein>
    <submittedName>
        <fullName evidence="1">Uncharacterized protein</fullName>
    </submittedName>
</protein>
<proteinExistence type="predicted"/>
<evidence type="ECO:0000313" key="2">
    <source>
        <dbReference type="Proteomes" id="UP000276133"/>
    </source>
</evidence>
<comment type="caution">
    <text evidence="1">The sequence shown here is derived from an EMBL/GenBank/DDBJ whole genome shotgun (WGS) entry which is preliminary data.</text>
</comment>